<gene>
    <name evidence="4" type="ORF">Natoc_3117</name>
</gene>
<dbReference type="PANTHER" id="PTHR46268:SF6">
    <property type="entry name" value="UNIVERSAL STRESS PROTEIN UP12"/>
    <property type="match status" value="1"/>
</dbReference>
<evidence type="ECO:0000259" key="3">
    <source>
        <dbReference type="Pfam" id="PF00582"/>
    </source>
</evidence>
<comment type="similarity">
    <text evidence="1">Belongs to the universal stress protein A family.</text>
</comment>
<evidence type="ECO:0000256" key="2">
    <source>
        <dbReference type="SAM" id="MobiDB-lite"/>
    </source>
</evidence>
<dbReference type="InterPro" id="IPR014729">
    <property type="entry name" value="Rossmann-like_a/b/a_fold"/>
</dbReference>
<dbReference type="GeneID" id="32188950"/>
<dbReference type="OrthoDB" id="307404at2157"/>
<dbReference type="Gene3D" id="3.40.50.620">
    <property type="entry name" value="HUPs"/>
    <property type="match status" value="1"/>
</dbReference>
<name>L0K3E4_9EURY</name>
<dbReference type="STRING" id="694430.Natoc_3117"/>
<dbReference type="HOGENOM" id="CLU_049301_19_1_2"/>
<keyword evidence="5" id="KW-1185">Reference proteome</keyword>
<dbReference type="Pfam" id="PF00582">
    <property type="entry name" value="Usp"/>
    <property type="match status" value="1"/>
</dbReference>
<dbReference type="PANTHER" id="PTHR46268">
    <property type="entry name" value="STRESS RESPONSE PROTEIN NHAX"/>
    <property type="match status" value="1"/>
</dbReference>
<accession>L0K3E4</accession>
<dbReference type="EMBL" id="CP003929">
    <property type="protein sequence ID" value="AGB38859.1"/>
    <property type="molecule type" value="Genomic_DNA"/>
</dbReference>
<evidence type="ECO:0000256" key="1">
    <source>
        <dbReference type="ARBA" id="ARBA00008791"/>
    </source>
</evidence>
<dbReference type="Proteomes" id="UP000010878">
    <property type="component" value="Chromosome"/>
</dbReference>
<dbReference type="eggNOG" id="arCOG03050">
    <property type="taxonomic scope" value="Archaea"/>
</dbReference>
<sequence length="145" mass="15780">MVIVAAVDKSDRAAVVAEESEKLAEKFSDTIHVVHAAKRSTVIDSAFSDDSDVDPSDRPDSRLREEAKKPAEEVANSISVQHEVIGLVGEPAQKIVEYADKKDARYIVVSPRKQSRTGKVLFGSTAQSILLNSTCPVVSSIKPRY</sequence>
<dbReference type="InterPro" id="IPR006016">
    <property type="entry name" value="UspA"/>
</dbReference>
<reference evidence="4 5" key="1">
    <citation type="submission" date="2012-11" db="EMBL/GenBank/DDBJ databases">
        <title>FINISHED of Natronococcus occultus SP4, DSM 3396.</title>
        <authorList>
            <consortium name="DOE Joint Genome Institute"/>
            <person name="Eisen J."/>
            <person name="Huntemann M."/>
            <person name="Wei C.-L."/>
            <person name="Han J."/>
            <person name="Detter J.C."/>
            <person name="Han C."/>
            <person name="Tapia R."/>
            <person name="Chen A."/>
            <person name="Kyrpides N."/>
            <person name="Mavromatis K."/>
            <person name="Markowitz V."/>
            <person name="Szeto E."/>
            <person name="Ivanova N."/>
            <person name="Mikhailova N."/>
            <person name="Ovchinnikova G."/>
            <person name="Pagani I."/>
            <person name="Pati A."/>
            <person name="Goodwin L."/>
            <person name="Nordberg H.P."/>
            <person name="Cantor M.N."/>
            <person name="Hua S.X."/>
            <person name="Woyke T."/>
            <person name="Eisen J."/>
            <person name="Klenk H.-P."/>
            <person name="Klenk H.-P."/>
        </authorList>
    </citation>
    <scope>NUCLEOTIDE SEQUENCE [LARGE SCALE GENOMIC DNA]</scope>
    <source>
        <strain evidence="4 5">SP4</strain>
    </source>
</reference>
<protein>
    <submittedName>
        <fullName evidence="4">Universal stress protein UspA-like protein</fullName>
    </submittedName>
</protein>
<organism evidence="4 5">
    <name type="scientific">Natronococcus occultus SP4</name>
    <dbReference type="NCBI Taxonomy" id="694430"/>
    <lineage>
        <taxon>Archaea</taxon>
        <taxon>Methanobacteriati</taxon>
        <taxon>Methanobacteriota</taxon>
        <taxon>Stenosarchaea group</taxon>
        <taxon>Halobacteria</taxon>
        <taxon>Halobacteriales</taxon>
        <taxon>Natrialbaceae</taxon>
        <taxon>Natronococcus</taxon>
    </lineage>
</organism>
<feature type="domain" description="UspA" evidence="3">
    <location>
        <begin position="3"/>
        <end position="138"/>
    </location>
</feature>
<dbReference type="KEGG" id="nou:Natoc_3117"/>
<feature type="region of interest" description="Disordered" evidence="2">
    <location>
        <begin position="45"/>
        <end position="73"/>
    </location>
</feature>
<dbReference type="RefSeq" id="WP_015322298.1">
    <property type="nucleotide sequence ID" value="NC_019974.1"/>
</dbReference>
<evidence type="ECO:0000313" key="5">
    <source>
        <dbReference type="Proteomes" id="UP000010878"/>
    </source>
</evidence>
<feature type="compositionally biased region" description="Basic and acidic residues" evidence="2">
    <location>
        <begin position="55"/>
        <end position="72"/>
    </location>
</feature>
<evidence type="ECO:0000313" key="4">
    <source>
        <dbReference type="EMBL" id="AGB38859.1"/>
    </source>
</evidence>
<proteinExistence type="inferred from homology"/>
<dbReference type="SUPFAM" id="SSF52402">
    <property type="entry name" value="Adenine nucleotide alpha hydrolases-like"/>
    <property type="match status" value="1"/>
</dbReference>
<dbReference type="AlphaFoldDB" id="L0K3E4"/>
<dbReference type="CDD" id="cd00293">
    <property type="entry name" value="USP-like"/>
    <property type="match status" value="1"/>
</dbReference>